<dbReference type="RefSeq" id="WP_093525461.1">
    <property type="nucleotide sequence ID" value="NZ_FOIJ01000021.1"/>
</dbReference>
<keyword evidence="4" id="KW-0600">Photoreceptor protein</keyword>
<dbReference type="SMART" id="SM00065">
    <property type="entry name" value="GAF"/>
    <property type="match status" value="1"/>
</dbReference>
<dbReference type="EC" id="2.7.13.3" evidence="3"/>
<dbReference type="SUPFAM" id="SSF55874">
    <property type="entry name" value="ATPase domain of HSP90 chaperone/DNA topoisomerase II/histidine kinase"/>
    <property type="match status" value="1"/>
</dbReference>
<dbReference type="GO" id="GO:0009881">
    <property type="term" value="F:photoreceptor activity"/>
    <property type="evidence" value="ECO:0007669"/>
    <property type="project" value="UniProtKB-KW"/>
</dbReference>
<comment type="catalytic activity">
    <reaction evidence="1">
        <text>ATP + protein L-histidine = ADP + protein N-phospho-L-histidine.</text>
        <dbReference type="EC" id="2.7.13.3"/>
    </reaction>
</comment>
<dbReference type="InterPro" id="IPR003594">
    <property type="entry name" value="HATPase_dom"/>
</dbReference>
<dbReference type="Gene3D" id="3.30.450.40">
    <property type="match status" value="1"/>
</dbReference>
<dbReference type="PROSITE" id="PS50109">
    <property type="entry name" value="HIS_KIN"/>
    <property type="match status" value="1"/>
</dbReference>
<dbReference type="InterPro" id="IPR003661">
    <property type="entry name" value="HisK_dim/P_dom"/>
</dbReference>
<evidence type="ECO:0000256" key="3">
    <source>
        <dbReference type="ARBA" id="ARBA00012438"/>
    </source>
</evidence>
<dbReference type="GO" id="GO:0000156">
    <property type="term" value="F:phosphorelay response regulator activity"/>
    <property type="evidence" value="ECO:0007669"/>
    <property type="project" value="TreeGrafter"/>
</dbReference>
<evidence type="ECO:0000256" key="1">
    <source>
        <dbReference type="ARBA" id="ARBA00000085"/>
    </source>
</evidence>
<evidence type="ECO:0000256" key="9">
    <source>
        <dbReference type="ARBA" id="ARBA00022991"/>
    </source>
</evidence>
<dbReference type="InterPro" id="IPR001294">
    <property type="entry name" value="Phytochrome"/>
</dbReference>
<evidence type="ECO:0000259" key="11">
    <source>
        <dbReference type="PROSITE" id="PS50046"/>
    </source>
</evidence>
<evidence type="ECO:0000256" key="7">
    <source>
        <dbReference type="ARBA" id="ARBA00022679"/>
    </source>
</evidence>
<dbReference type="Pfam" id="PF02518">
    <property type="entry name" value="HATPase_c"/>
    <property type="match status" value="1"/>
</dbReference>
<evidence type="ECO:0000259" key="12">
    <source>
        <dbReference type="PROSITE" id="PS50109"/>
    </source>
</evidence>
<name>A0A1I0L7S0_9BACT</name>
<keyword evidence="8 13" id="KW-0418">Kinase</keyword>
<accession>A0A1I0L7S0</accession>
<feature type="domain" description="Histidine kinase" evidence="12">
    <location>
        <begin position="534"/>
        <end position="751"/>
    </location>
</feature>
<dbReference type="InterPro" id="IPR003018">
    <property type="entry name" value="GAF"/>
</dbReference>
<dbReference type="FunFam" id="3.30.565.10:FF:000006">
    <property type="entry name" value="Sensor histidine kinase WalK"/>
    <property type="match status" value="1"/>
</dbReference>
<dbReference type="GO" id="GO:0006355">
    <property type="term" value="P:regulation of DNA-templated transcription"/>
    <property type="evidence" value="ECO:0007669"/>
    <property type="project" value="InterPro"/>
</dbReference>
<dbReference type="AlphaFoldDB" id="A0A1I0L7S0"/>
<keyword evidence="6" id="KW-0716">Sensory transduction</keyword>
<dbReference type="PANTHER" id="PTHR42878:SF15">
    <property type="entry name" value="BACTERIOPHYTOCHROME"/>
    <property type="match status" value="1"/>
</dbReference>
<dbReference type="SUPFAM" id="SSF55785">
    <property type="entry name" value="PYP-like sensor domain (PAS domain)"/>
    <property type="match status" value="1"/>
</dbReference>
<evidence type="ECO:0000256" key="2">
    <source>
        <dbReference type="ARBA" id="ARBA00006402"/>
    </source>
</evidence>
<dbReference type="InterPro" id="IPR016132">
    <property type="entry name" value="Phyto_chromo_attachment"/>
</dbReference>
<dbReference type="InterPro" id="IPR036890">
    <property type="entry name" value="HATPase_C_sf"/>
</dbReference>
<reference evidence="14" key="1">
    <citation type="submission" date="2016-10" db="EMBL/GenBank/DDBJ databases">
        <authorList>
            <person name="Varghese N."/>
            <person name="Submissions S."/>
        </authorList>
    </citation>
    <scope>NUCLEOTIDE SEQUENCE [LARGE SCALE GENOMIC DNA]</scope>
    <source>
        <strain evidence="14">DSM 16858</strain>
    </source>
</reference>
<dbReference type="SUPFAM" id="SSF47384">
    <property type="entry name" value="Homodimeric domain of signal transducing histidine kinase"/>
    <property type="match status" value="1"/>
</dbReference>
<dbReference type="Gene3D" id="1.10.287.130">
    <property type="match status" value="1"/>
</dbReference>
<evidence type="ECO:0000256" key="4">
    <source>
        <dbReference type="ARBA" id="ARBA00022543"/>
    </source>
</evidence>
<evidence type="ECO:0000256" key="10">
    <source>
        <dbReference type="ARBA" id="ARBA00023170"/>
    </source>
</evidence>
<dbReference type="Gene3D" id="3.30.450.270">
    <property type="match status" value="1"/>
</dbReference>
<dbReference type="PROSITE" id="PS50046">
    <property type="entry name" value="PHYTOCHROME_2"/>
    <property type="match status" value="1"/>
</dbReference>
<dbReference type="SUPFAM" id="SSF55781">
    <property type="entry name" value="GAF domain-like"/>
    <property type="match status" value="2"/>
</dbReference>
<dbReference type="SMART" id="SM00387">
    <property type="entry name" value="HATPase_c"/>
    <property type="match status" value="1"/>
</dbReference>
<gene>
    <name evidence="13" type="ORF">SAMN05443639_12178</name>
</gene>
<evidence type="ECO:0000256" key="8">
    <source>
        <dbReference type="ARBA" id="ARBA00022777"/>
    </source>
</evidence>
<evidence type="ECO:0000256" key="5">
    <source>
        <dbReference type="ARBA" id="ARBA00022553"/>
    </source>
</evidence>
<dbReference type="InterPro" id="IPR013654">
    <property type="entry name" value="PAS_2"/>
</dbReference>
<dbReference type="Pfam" id="PF00360">
    <property type="entry name" value="PHY"/>
    <property type="match status" value="1"/>
</dbReference>
<dbReference type="InterPro" id="IPR043150">
    <property type="entry name" value="Phytochrome_PHY_sf"/>
</dbReference>
<dbReference type="Gene3D" id="3.30.450.20">
    <property type="entry name" value="PAS domain"/>
    <property type="match status" value="1"/>
</dbReference>
<dbReference type="Pfam" id="PF01590">
    <property type="entry name" value="GAF"/>
    <property type="match status" value="1"/>
</dbReference>
<dbReference type="InterPro" id="IPR005467">
    <property type="entry name" value="His_kinase_dom"/>
</dbReference>
<keyword evidence="5" id="KW-0597">Phosphoprotein</keyword>
<evidence type="ECO:0000256" key="6">
    <source>
        <dbReference type="ARBA" id="ARBA00022606"/>
    </source>
</evidence>
<feature type="domain" description="Phytochrome chromophore attachment site" evidence="11">
    <location>
        <begin position="152"/>
        <end position="309"/>
    </location>
</feature>
<protein>
    <recommendedName>
        <fullName evidence="3">histidine kinase</fullName>
        <ecNumber evidence="3">2.7.13.3</ecNumber>
    </recommendedName>
</protein>
<dbReference type="InterPro" id="IPR035965">
    <property type="entry name" value="PAS-like_dom_sf"/>
</dbReference>
<organism evidence="13 14">
    <name type="scientific">Stigmatella erecta</name>
    <dbReference type="NCBI Taxonomy" id="83460"/>
    <lineage>
        <taxon>Bacteria</taxon>
        <taxon>Pseudomonadati</taxon>
        <taxon>Myxococcota</taxon>
        <taxon>Myxococcia</taxon>
        <taxon>Myxococcales</taxon>
        <taxon>Cystobacterineae</taxon>
        <taxon>Archangiaceae</taxon>
        <taxon>Stigmatella</taxon>
    </lineage>
</organism>
<keyword evidence="9" id="KW-0157">Chromophore</keyword>
<dbReference type="Proteomes" id="UP000199181">
    <property type="component" value="Unassembled WGS sequence"/>
</dbReference>
<dbReference type="Pfam" id="PF00512">
    <property type="entry name" value="HisKA"/>
    <property type="match status" value="1"/>
</dbReference>
<sequence>MSTEPARGGLEVDLTNCDREPIHIPGAIQPHGVLLGLSEPDLRLTHVSENAPGLLGTPAAELLGAELGRFIEPSVREPLEAGLRSERLRQFNPLKVVWRVGGVDRFFDGIAHRHQGKLLLELEPSSPRESVPFLSFFHGVREGLSRLRDARDLQELCEAVVQEVRSLTGFDRAIIYRFDAEWHGSVLAEARDSRADPYLGLRFPASDIPRQARELYQLNWLRIIPTVDYQPARVLALPEHGAPLDLSFSVLRSVSPIHLEYLHNMGVQASMSISLIRDGKLWGLISCTHISGAKYVPYEVRSACEFLGEVMSSLLAVKEGNEDYGQRIRAKSIHASLLERMAREVDFVSELARQEPALLELVHAQGAAIHFHGRTTVLGQAPADEHLSGLIEWLGERTGDGLFCTDRLASEYPEAASFQQVAAGLIALSMSRGRNNFVLWFRPEVVQTVSWGGNPTKPVEVGKDEPRIHPRKSFEQWKETVRGRCLPWKGYEVEAAAELRRSIIDVALQRSEELLKLNTELERSNVELDAFAYAASHDLKEPLRGIHNYTLLALREVGGALPAVPRERLDTVVRLTQRMESLINSLLHYAQVGRTELLLRETDLNEVVNQVLELLRPRLEEARVEVRVPHPLPPARCDRVRIAEVFTNLITNAIKYNDRAERWVELGAVREGSEARVAYFVRDNGIGIKPEYHETIFRIFKRLHGRDRFGGGTGTGLTIVKRILERHNGRIWLESTPGQGSTFFFTLAAETGAPEPVSE</sequence>
<dbReference type="Pfam" id="PF08446">
    <property type="entry name" value="PAS_2"/>
    <property type="match status" value="1"/>
</dbReference>
<dbReference type="CDD" id="cd00082">
    <property type="entry name" value="HisKA"/>
    <property type="match status" value="1"/>
</dbReference>
<evidence type="ECO:0000313" key="13">
    <source>
        <dbReference type="EMBL" id="SEU35963.1"/>
    </source>
</evidence>
<dbReference type="Gene3D" id="3.30.565.10">
    <property type="entry name" value="Histidine kinase-like ATPase, C-terminal domain"/>
    <property type="match status" value="1"/>
</dbReference>
<dbReference type="GO" id="GO:0000155">
    <property type="term" value="F:phosphorelay sensor kinase activity"/>
    <property type="evidence" value="ECO:0007669"/>
    <property type="project" value="InterPro"/>
</dbReference>
<dbReference type="InterPro" id="IPR013515">
    <property type="entry name" value="Phytochrome_cen-reg"/>
</dbReference>
<dbReference type="GO" id="GO:0007234">
    <property type="term" value="P:osmosensory signaling via phosphorelay pathway"/>
    <property type="evidence" value="ECO:0007669"/>
    <property type="project" value="TreeGrafter"/>
</dbReference>
<dbReference type="InterPro" id="IPR029016">
    <property type="entry name" value="GAF-like_dom_sf"/>
</dbReference>
<dbReference type="EMBL" id="FOIJ01000021">
    <property type="protein sequence ID" value="SEU35963.1"/>
    <property type="molecule type" value="Genomic_DNA"/>
</dbReference>
<dbReference type="InterPro" id="IPR036097">
    <property type="entry name" value="HisK_dim/P_sf"/>
</dbReference>
<keyword evidence="7" id="KW-0808">Transferase</keyword>
<comment type="similarity">
    <text evidence="2">In the N-terminal section; belongs to the phytochrome family.</text>
</comment>
<evidence type="ECO:0000313" key="14">
    <source>
        <dbReference type="Proteomes" id="UP000199181"/>
    </source>
</evidence>
<keyword evidence="14" id="KW-1185">Reference proteome</keyword>
<dbReference type="SMART" id="SM00388">
    <property type="entry name" value="HisKA"/>
    <property type="match status" value="1"/>
</dbReference>
<dbReference type="GO" id="GO:0030295">
    <property type="term" value="F:protein kinase activator activity"/>
    <property type="evidence" value="ECO:0007669"/>
    <property type="project" value="TreeGrafter"/>
</dbReference>
<dbReference type="GO" id="GO:0009584">
    <property type="term" value="P:detection of visible light"/>
    <property type="evidence" value="ECO:0007669"/>
    <property type="project" value="InterPro"/>
</dbReference>
<proteinExistence type="inferred from homology"/>
<dbReference type="PRINTS" id="PR01033">
    <property type="entry name" value="PHYTOCHROME"/>
</dbReference>
<dbReference type="PANTHER" id="PTHR42878">
    <property type="entry name" value="TWO-COMPONENT HISTIDINE KINASE"/>
    <property type="match status" value="1"/>
</dbReference>
<keyword evidence="10" id="KW-0675">Receptor</keyword>
<dbReference type="InterPro" id="IPR050351">
    <property type="entry name" value="BphY/WalK/GraS-like"/>
</dbReference>